<evidence type="ECO:0000313" key="9">
    <source>
        <dbReference type="Proteomes" id="UP000694864"/>
    </source>
</evidence>
<evidence type="ECO:0000313" key="10">
    <source>
        <dbReference type="RefSeq" id="XP_010446232.1"/>
    </source>
</evidence>
<dbReference type="Proteomes" id="UP000694864">
    <property type="component" value="Chromosome 11"/>
</dbReference>
<keyword evidence="9" id="KW-1185">Reference proteome</keyword>
<evidence type="ECO:0000256" key="1">
    <source>
        <dbReference type="ARBA" id="ARBA00004496"/>
    </source>
</evidence>
<protein>
    <submittedName>
        <fullName evidence="10">Autophagy-related protein 3-like</fullName>
    </submittedName>
</protein>
<reference evidence="9" key="1">
    <citation type="journal article" date="2014" name="Nat. Commun.">
        <title>The emerging biofuel crop Camelina sativa retains a highly undifferentiated hexaploid genome structure.</title>
        <authorList>
            <person name="Kagale S."/>
            <person name="Koh C."/>
            <person name="Nixon J."/>
            <person name="Bollina V."/>
            <person name="Clarke W.E."/>
            <person name="Tuteja R."/>
            <person name="Spillane C."/>
            <person name="Robinson S.J."/>
            <person name="Links M.G."/>
            <person name="Clarke C."/>
            <person name="Higgins E.E."/>
            <person name="Huebert T."/>
            <person name="Sharpe A.G."/>
            <person name="Parkin I.A."/>
        </authorList>
    </citation>
    <scope>NUCLEOTIDE SEQUENCE [LARGE SCALE GENOMIC DNA]</scope>
    <source>
        <strain evidence="9">cv. DH55</strain>
    </source>
</reference>
<feature type="region of interest" description="Disordered" evidence="8">
    <location>
        <begin position="86"/>
        <end position="110"/>
    </location>
</feature>
<feature type="compositionally biased region" description="Basic and acidic residues" evidence="8">
    <location>
        <begin position="99"/>
        <end position="110"/>
    </location>
</feature>
<dbReference type="GeneID" id="104729029"/>
<comment type="similarity">
    <text evidence="2">Belongs to the ATG3 family.</text>
</comment>
<comment type="subcellular location">
    <subcellularLocation>
        <location evidence="1">Cytoplasm</location>
    </subcellularLocation>
</comment>
<keyword evidence="5" id="KW-0833">Ubl conjugation pathway</keyword>
<evidence type="ECO:0000256" key="6">
    <source>
        <dbReference type="ARBA" id="ARBA00022927"/>
    </source>
</evidence>
<sequence length="110" mass="12161">MVLSQKLHEAFKGTVERITGPRTISAFKEKGVLSVSEESGDPSKRKPYLPSDKQFLITRNVPCLRRAASVAEDYEAAGGEVLVDDEDNDGWLATHGKPKGKEDNDFVLRD</sequence>
<keyword evidence="4" id="KW-0963">Cytoplasm</keyword>
<proteinExistence type="inferred from homology"/>
<dbReference type="PANTHER" id="PTHR12866">
    <property type="entry name" value="UBIQUITIN-LIKE-CONJUGATING ENZYME ATG3"/>
    <property type="match status" value="1"/>
</dbReference>
<keyword evidence="6" id="KW-0653">Protein transport</keyword>
<evidence type="ECO:0000256" key="7">
    <source>
        <dbReference type="ARBA" id="ARBA00023006"/>
    </source>
</evidence>
<evidence type="ECO:0000256" key="5">
    <source>
        <dbReference type="ARBA" id="ARBA00022786"/>
    </source>
</evidence>
<organism evidence="9 10">
    <name type="scientific">Camelina sativa</name>
    <name type="common">False flax</name>
    <name type="synonym">Myagrum sativum</name>
    <dbReference type="NCBI Taxonomy" id="90675"/>
    <lineage>
        <taxon>Eukaryota</taxon>
        <taxon>Viridiplantae</taxon>
        <taxon>Streptophyta</taxon>
        <taxon>Embryophyta</taxon>
        <taxon>Tracheophyta</taxon>
        <taxon>Spermatophyta</taxon>
        <taxon>Magnoliopsida</taxon>
        <taxon>eudicotyledons</taxon>
        <taxon>Gunneridae</taxon>
        <taxon>Pentapetalae</taxon>
        <taxon>rosids</taxon>
        <taxon>malvids</taxon>
        <taxon>Brassicales</taxon>
        <taxon>Brassicaceae</taxon>
        <taxon>Camelineae</taxon>
        <taxon>Camelina</taxon>
    </lineage>
</organism>
<reference evidence="10" key="2">
    <citation type="submission" date="2025-08" db="UniProtKB">
        <authorList>
            <consortium name="RefSeq"/>
        </authorList>
    </citation>
    <scope>IDENTIFICATION</scope>
    <source>
        <tissue evidence="10">Leaf</tissue>
    </source>
</reference>
<dbReference type="PANTHER" id="PTHR12866:SF2">
    <property type="entry name" value="UBIQUITIN-LIKE-CONJUGATING ENZYME ATG3"/>
    <property type="match status" value="1"/>
</dbReference>
<evidence type="ECO:0000256" key="4">
    <source>
        <dbReference type="ARBA" id="ARBA00022490"/>
    </source>
</evidence>
<dbReference type="InterPro" id="IPR007135">
    <property type="entry name" value="Atg3/Atg10"/>
</dbReference>
<evidence type="ECO:0000256" key="3">
    <source>
        <dbReference type="ARBA" id="ARBA00022448"/>
    </source>
</evidence>
<evidence type="ECO:0000256" key="8">
    <source>
        <dbReference type="SAM" id="MobiDB-lite"/>
    </source>
</evidence>
<keyword evidence="3" id="KW-0813">Transport</keyword>
<dbReference type="Pfam" id="PF03987">
    <property type="entry name" value="Autophagy_act_C"/>
    <property type="match status" value="1"/>
</dbReference>
<dbReference type="RefSeq" id="XP_010446232.1">
    <property type="nucleotide sequence ID" value="XM_010447930.1"/>
</dbReference>
<keyword evidence="7" id="KW-0072">Autophagy</keyword>
<evidence type="ECO:0000256" key="2">
    <source>
        <dbReference type="ARBA" id="ARBA00007683"/>
    </source>
</evidence>
<name>A0ABM0UTS1_CAMSA</name>
<gene>
    <name evidence="10" type="primary">LOC104729029</name>
</gene>
<accession>A0ABM0UTS1</accession>